<proteinExistence type="predicted"/>
<dbReference type="EMBL" id="JACHNH010000001">
    <property type="protein sequence ID" value="MBB4761852.1"/>
    <property type="molecule type" value="Genomic_DNA"/>
</dbReference>
<accession>A0A7W7HW26</accession>
<evidence type="ECO:0000313" key="3">
    <source>
        <dbReference type="Proteomes" id="UP000578112"/>
    </source>
</evidence>
<comment type="caution">
    <text evidence="2">The sequence shown here is derived from an EMBL/GenBank/DDBJ whole genome shotgun (WGS) entry which is preliminary data.</text>
</comment>
<name>A0A7W7HW26_9ACTN</name>
<feature type="compositionally biased region" description="Basic and acidic residues" evidence="1">
    <location>
        <begin position="1"/>
        <end position="11"/>
    </location>
</feature>
<evidence type="ECO:0000256" key="1">
    <source>
        <dbReference type="SAM" id="MobiDB-lite"/>
    </source>
</evidence>
<evidence type="ECO:0000313" key="2">
    <source>
        <dbReference type="EMBL" id="MBB4761852.1"/>
    </source>
</evidence>
<gene>
    <name evidence="2" type="ORF">BJ971_002408</name>
</gene>
<protein>
    <submittedName>
        <fullName evidence="2">Uncharacterized protein</fullName>
    </submittedName>
</protein>
<keyword evidence="3" id="KW-1185">Reference proteome</keyword>
<dbReference type="Proteomes" id="UP000578112">
    <property type="component" value="Unassembled WGS sequence"/>
</dbReference>
<feature type="compositionally biased region" description="Basic residues" evidence="1">
    <location>
        <begin position="43"/>
        <end position="52"/>
    </location>
</feature>
<reference evidence="2 3" key="1">
    <citation type="submission" date="2020-08" db="EMBL/GenBank/DDBJ databases">
        <title>Sequencing the genomes of 1000 actinobacteria strains.</title>
        <authorList>
            <person name="Klenk H.-P."/>
        </authorList>
    </citation>
    <scope>NUCLEOTIDE SEQUENCE [LARGE SCALE GENOMIC DNA]</scope>
    <source>
        <strain evidence="2 3">DSM 43149</strain>
    </source>
</reference>
<sequence length="52" mass="5810">MSSKADIERPVPDTGDLQQGTAWYGARRAPRRPVVPDGPSNGGRRRIHRRQS</sequence>
<dbReference type="RefSeq" id="WP_184992539.1">
    <property type="nucleotide sequence ID" value="NZ_BOMK01000002.1"/>
</dbReference>
<organism evidence="2 3">
    <name type="scientific">Actinoplanes digitatis</name>
    <dbReference type="NCBI Taxonomy" id="1868"/>
    <lineage>
        <taxon>Bacteria</taxon>
        <taxon>Bacillati</taxon>
        <taxon>Actinomycetota</taxon>
        <taxon>Actinomycetes</taxon>
        <taxon>Micromonosporales</taxon>
        <taxon>Micromonosporaceae</taxon>
        <taxon>Actinoplanes</taxon>
    </lineage>
</organism>
<feature type="region of interest" description="Disordered" evidence="1">
    <location>
        <begin position="1"/>
        <end position="52"/>
    </location>
</feature>
<dbReference type="AlphaFoldDB" id="A0A7W7HW26"/>